<sequence length="611" mass="66316">MLGCLAPRELILPEVKPLTDQLKKFYEMNGKEAIDELMAQNVGSEEEEEAWWIYNDLYTQSYSNQKELDDQEVPPDVPADAWNDDEEEDGDGEEDAGAVAALDDTPNDSVPTTELDNVDADLDGHGDDSDSDVEMVELDPYKHQPDNQLGLSDYESPRHLSEEPLTTPHGDSKVVTPALRKAAHLNPEDLSGDDSLSGREELRIQREAAEKQGVMTIDDSLPMENPDLCDTVPMFFEDGGAPGTPKDSVFTTGSDLPEVHMPPSISGDHNGGTNGSESVASPAPLVKSPRVLPPVLTRRDQLGMRKKKGKGKGKGDKGKKSDAEDGECDQGSQKRKKPRVAGKNKHGKTNTTKRARKVKGKDSEAEVCDTPDAPGSSKGGQKNAVCKGKAKSKASPKKRGSPKSTRKPVPKASPKKKSRGSKVKPSAGSPSELPGGSAADDVEPGKVKEPMPKRRARRVATPQAHVSAPVGLNLQDLKRCFRGEIAHQWKSGKKNLKGGDFSLSSFEKTTLSCYYSRARPSIGLRGKKKDYPMRTNLECYNFSFNLKDVLNVGLAMKCALAEWIDQQALDNDDFDIFSEPVQTHLSSIKETALAAIEDYKAESPAGGADVD</sequence>
<dbReference type="EMBL" id="CAMXCT030002236">
    <property type="protein sequence ID" value="CAL4784063.1"/>
    <property type="molecule type" value="Genomic_DNA"/>
</dbReference>
<dbReference type="EMBL" id="CAMXCT020002236">
    <property type="protein sequence ID" value="CAL1150126.1"/>
    <property type="molecule type" value="Genomic_DNA"/>
</dbReference>
<feature type="region of interest" description="Disordered" evidence="1">
    <location>
        <begin position="209"/>
        <end position="464"/>
    </location>
</feature>
<feature type="compositionally biased region" description="Basic and acidic residues" evidence="1">
    <location>
        <begin position="443"/>
        <end position="452"/>
    </location>
</feature>
<dbReference type="EMBL" id="CAMXCT010002236">
    <property type="protein sequence ID" value="CAI3996751.1"/>
    <property type="molecule type" value="Genomic_DNA"/>
</dbReference>
<organism evidence="2">
    <name type="scientific">Cladocopium goreaui</name>
    <dbReference type="NCBI Taxonomy" id="2562237"/>
    <lineage>
        <taxon>Eukaryota</taxon>
        <taxon>Sar</taxon>
        <taxon>Alveolata</taxon>
        <taxon>Dinophyceae</taxon>
        <taxon>Suessiales</taxon>
        <taxon>Symbiodiniaceae</taxon>
        <taxon>Cladocopium</taxon>
    </lineage>
</organism>
<evidence type="ECO:0000256" key="1">
    <source>
        <dbReference type="SAM" id="MobiDB-lite"/>
    </source>
</evidence>
<reference evidence="3 4" key="2">
    <citation type="submission" date="2024-05" db="EMBL/GenBank/DDBJ databases">
        <authorList>
            <person name="Chen Y."/>
            <person name="Shah S."/>
            <person name="Dougan E. K."/>
            <person name="Thang M."/>
            <person name="Chan C."/>
        </authorList>
    </citation>
    <scope>NUCLEOTIDE SEQUENCE [LARGE SCALE GENOMIC DNA]</scope>
</reference>
<evidence type="ECO:0000313" key="3">
    <source>
        <dbReference type="EMBL" id="CAL4784063.1"/>
    </source>
</evidence>
<feature type="compositionally biased region" description="Acidic residues" evidence="1">
    <location>
        <begin position="82"/>
        <end position="96"/>
    </location>
</feature>
<proteinExistence type="predicted"/>
<keyword evidence="4" id="KW-1185">Reference proteome</keyword>
<dbReference type="AlphaFoldDB" id="A0A9P1CSQ7"/>
<feature type="region of interest" description="Disordered" evidence="1">
    <location>
        <begin position="63"/>
        <end position="173"/>
    </location>
</feature>
<comment type="caution">
    <text evidence="2">The sequence shown here is derived from an EMBL/GenBank/DDBJ whole genome shotgun (WGS) entry which is preliminary data.</text>
</comment>
<feature type="compositionally biased region" description="Basic residues" evidence="1">
    <location>
        <begin position="388"/>
        <end position="422"/>
    </location>
</feature>
<name>A0A9P1CSQ7_9DINO</name>
<protein>
    <submittedName>
        <fullName evidence="2">Uncharacterized protein</fullName>
    </submittedName>
</protein>
<gene>
    <name evidence="2" type="ORF">C1SCF055_LOCUS23198</name>
</gene>
<feature type="compositionally biased region" description="Basic residues" evidence="1">
    <location>
        <begin position="333"/>
        <end position="359"/>
    </location>
</feature>
<accession>A0A9P1CSQ7</accession>
<evidence type="ECO:0000313" key="2">
    <source>
        <dbReference type="EMBL" id="CAI3996751.1"/>
    </source>
</evidence>
<reference evidence="2" key="1">
    <citation type="submission" date="2022-10" db="EMBL/GenBank/DDBJ databases">
        <authorList>
            <person name="Chen Y."/>
            <person name="Dougan E. K."/>
            <person name="Chan C."/>
            <person name="Rhodes N."/>
            <person name="Thang M."/>
        </authorList>
    </citation>
    <scope>NUCLEOTIDE SEQUENCE</scope>
</reference>
<evidence type="ECO:0000313" key="4">
    <source>
        <dbReference type="Proteomes" id="UP001152797"/>
    </source>
</evidence>
<feature type="compositionally biased region" description="Basic and acidic residues" evidence="1">
    <location>
        <begin position="313"/>
        <end position="323"/>
    </location>
</feature>
<dbReference type="Proteomes" id="UP001152797">
    <property type="component" value="Unassembled WGS sequence"/>
</dbReference>